<protein>
    <submittedName>
        <fullName evidence="1">N-formylglutamate amidohydrolase</fullName>
    </submittedName>
</protein>
<dbReference type="GO" id="GO:0016787">
    <property type="term" value="F:hydrolase activity"/>
    <property type="evidence" value="ECO:0007669"/>
    <property type="project" value="UniProtKB-KW"/>
</dbReference>
<dbReference type="InterPro" id="IPR007709">
    <property type="entry name" value="N-FG_amidohydro"/>
</dbReference>
<sequence length="283" mass="31575">MDDVHDAACSHFAFAPRLTQLAPSPHWDLVLGDGPVLAVALHDGHAMRGSLRPHLAFDDAQLRRDEDPLTGLFTDVGDSRLCVRTSRFEVDLNRPRDKSLSTDPDDTWGLRIWRGPLPREELERSLAIHDAFYAMVHALLERLLARWGCVLLLDIHSYNHRRDGAGAPPAPQQGNPDIELGVTTADRARWGGVIARLGETLRGSPVGGRVPDVRENVRYPTGGHFAESLYAHFGERLCVISPEFKKIYMDEWTGRADLAVVDDLRAGWRRAVAAVRPEFLACR</sequence>
<gene>
    <name evidence="1" type="ORF">H0E84_11895</name>
</gene>
<dbReference type="SUPFAM" id="SSF53187">
    <property type="entry name" value="Zn-dependent exopeptidases"/>
    <property type="match status" value="1"/>
</dbReference>
<dbReference type="Proteomes" id="UP000578091">
    <property type="component" value="Unassembled WGS sequence"/>
</dbReference>
<organism evidence="1 2">
    <name type="scientific">Luteimonas salinisoli</name>
    <dbReference type="NCBI Taxonomy" id="2752307"/>
    <lineage>
        <taxon>Bacteria</taxon>
        <taxon>Pseudomonadati</taxon>
        <taxon>Pseudomonadota</taxon>
        <taxon>Gammaproteobacteria</taxon>
        <taxon>Lysobacterales</taxon>
        <taxon>Lysobacteraceae</taxon>
        <taxon>Luteimonas</taxon>
    </lineage>
</organism>
<evidence type="ECO:0000313" key="1">
    <source>
        <dbReference type="EMBL" id="NZA27081.1"/>
    </source>
</evidence>
<dbReference type="RefSeq" id="WP_180678865.1">
    <property type="nucleotide sequence ID" value="NZ_JACCKA010000072.1"/>
</dbReference>
<name>A0A853JCU3_9GAMM</name>
<dbReference type="EMBL" id="JACCKA010000072">
    <property type="protein sequence ID" value="NZA27081.1"/>
    <property type="molecule type" value="Genomic_DNA"/>
</dbReference>
<dbReference type="Pfam" id="PF05013">
    <property type="entry name" value="FGase"/>
    <property type="match status" value="1"/>
</dbReference>
<reference evidence="1 2" key="1">
    <citation type="submission" date="2020-07" db="EMBL/GenBank/DDBJ databases">
        <title>Luteimonas sp. SJ-92.</title>
        <authorList>
            <person name="Huang X.-X."/>
            <person name="Xu L."/>
            <person name="Sun J.-Q."/>
        </authorList>
    </citation>
    <scope>NUCLEOTIDE SEQUENCE [LARGE SCALE GENOMIC DNA]</scope>
    <source>
        <strain evidence="1 2">SJ-92</strain>
    </source>
</reference>
<dbReference type="AlphaFoldDB" id="A0A853JCU3"/>
<evidence type="ECO:0000313" key="2">
    <source>
        <dbReference type="Proteomes" id="UP000578091"/>
    </source>
</evidence>
<keyword evidence="1" id="KW-0378">Hydrolase</keyword>
<accession>A0A853JCU3</accession>
<dbReference type="Gene3D" id="3.40.630.40">
    <property type="entry name" value="Zn-dependent exopeptidases"/>
    <property type="match status" value="1"/>
</dbReference>
<comment type="caution">
    <text evidence="1">The sequence shown here is derived from an EMBL/GenBank/DDBJ whole genome shotgun (WGS) entry which is preliminary data.</text>
</comment>
<keyword evidence="2" id="KW-1185">Reference proteome</keyword>
<proteinExistence type="predicted"/>